<comment type="caution">
    <text evidence="1">The sequence shown here is derived from an EMBL/GenBank/DDBJ whole genome shotgun (WGS) entry which is preliminary data.</text>
</comment>
<organism evidence="1 2">
    <name type="scientific">Punica granatum</name>
    <name type="common">Pomegranate</name>
    <dbReference type="NCBI Taxonomy" id="22663"/>
    <lineage>
        <taxon>Eukaryota</taxon>
        <taxon>Viridiplantae</taxon>
        <taxon>Streptophyta</taxon>
        <taxon>Embryophyta</taxon>
        <taxon>Tracheophyta</taxon>
        <taxon>Spermatophyta</taxon>
        <taxon>Magnoliopsida</taxon>
        <taxon>eudicotyledons</taxon>
        <taxon>Gunneridae</taxon>
        <taxon>Pentapetalae</taxon>
        <taxon>rosids</taxon>
        <taxon>malvids</taxon>
        <taxon>Myrtales</taxon>
        <taxon>Lythraceae</taxon>
        <taxon>Punica</taxon>
    </lineage>
</organism>
<evidence type="ECO:0000313" key="1">
    <source>
        <dbReference type="EMBL" id="PKI77654.1"/>
    </source>
</evidence>
<keyword evidence="2" id="KW-1185">Reference proteome</keyword>
<protein>
    <submittedName>
        <fullName evidence="1">Uncharacterized protein</fullName>
    </submittedName>
</protein>
<evidence type="ECO:0000313" key="2">
    <source>
        <dbReference type="Proteomes" id="UP000233551"/>
    </source>
</evidence>
<proteinExistence type="predicted"/>
<name>A0A2I0LAD7_PUNGR</name>
<reference evidence="1 2" key="1">
    <citation type="submission" date="2017-11" db="EMBL/GenBank/DDBJ databases">
        <title>De-novo sequencing of pomegranate (Punica granatum L.) genome.</title>
        <authorList>
            <person name="Akparov Z."/>
            <person name="Amiraslanov A."/>
            <person name="Hajiyeva S."/>
            <person name="Abbasov M."/>
            <person name="Kaur K."/>
            <person name="Hamwieh A."/>
            <person name="Solovyev V."/>
            <person name="Salamov A."/>
            <person name="Braich B."/>
            <person name="Kosarev P."/>
            <person name="Mahmoud A."/>
            <person name="Hajiyev E."/>
            <person name="Babayeva S."/>
            <person name="Izzatullayeva V."/>
            <person name="Mammadov A."/>
            <person name="Mammadov A."/>
            <person name="Sharifova S."/>
            <person name="Ojaghi J."/>
            <person name="Eynullazada K."/>
            <person name="Bayramov B."/>
            <person name="Abdulazimova A."/>
            <person name="Shahmuradov I."/>
        </authorList>
    </citation>
    <scope>NUCLEOTIDE SEQUENCE [LARGE SCALE GENOMIC DNA]</scope>
    <source>
        <strain evidence="2">cv. AG2017</strain>
        <tissue evidence="1">Leaf</tissue>
    </source>
</reference>
<dbReference type="EMBL" id="PGOL01000083">
    <property type="protein sequence ID" value="PKI77654.1"/>
    <property type="molecule type" value="Genomic_DNA"/>
</dbReference>
<gene>
    <name evidence="1" type="ORF">CRG98_001937</name>
</gene>
<sequence>MWVSKPKAVNVGVQTQSSKRIRSSRMARERERVDLGPLMLTDLSDDGAKCLLEGLSLEFEIVILSYETDMSPSRGNAHLGSMHISLLVMWTVLVSPLKRLLAGNAPVLLLGLLLARRLLVAPPDAGPAGMVVLC</sequence>
<dbReference type="Proteomes" id="UP000233551">
    <property type="component" value="Unassembled WGS sequence"/>
</dbReference>
<accession>A0A2I0LAD7</accession>
<dbReference type="AlphaFoldDB" id="A0A2I0LAD7"/>